<accession>A0A1R4ABX2</accession>
<dbReference type="SUPFAM" id="SSF74788">
    <property type="entry name" value="Cullin repeat-like"/>
    <property type="match status" value="1"/>
</dbReference>
<sequence>MSEKDAVDFDEGWKTLQLSLISKLEDVLDRDFDLCNPPRRIFSVKQQTTHYTIVYNMCTRRDGSYEEILYRRYRETIGSFLRRKPFLEASEEPMRLRMAIVWTKFKTYIRVLGAAFSYLDRFYVELYGLMDLNGLAILQFRKLFMEYRDMFSSSIIEKYDNLRELPAVDEAQHIDLSVSLEIYNAIDPDNVLFKMDIEKVLIERTNDYYDKISRIWIYEYPLEDYMVIFNEILAQELDRCKLFFHDKVVEPLRDAIVTCMVKNRLERIKSKLFDCQDITGLDNALLYQTLSLLPEGIELIGSYLIKQMQSETELVNVDKMTDISVVHWVLGLSDKFGKIVDHCCLADKAIHKSFNRGIEWVLNHKIDSQKSAKYLATYANRQILKNCGIGDVMSLFHRLKNKRAFIEHYRYFLAARLLNNSPLDREVDAYNLLSKMAGSRSTAEIHGMIQDIDHSNTISSGITTDDVYFKPYCLSSDYWSDFDQAIKYPSSSVTVYPELHRQMAHCEKHYLSNLKHRTLRWVPSLSQITLTSDNLEIECNLVQATILLHYADNVTTINDIAALMDVQTEYVTYVILNMNKKCNIFAVNGSKLQLNSVTGSLCLLDDLNHGLAVACDTCDDSMSIDAAIIRSLKASKTLRLGQIIRSVQANLLEPLAPEVIMERIESMVLSGQIGHAPPDLYHYS</sequence>
<comment type="similarity">
    <text evidence="1 2 3">Belongs to the cullin family.</text>
</comment>
<dbReference type="PROSITE" id="PS50069">
    <property type="entry name" value="CULLIN_2"/>
    <property type="match status" value="1"/>
</dbReference>
<keyword evidence="6" id="KW-1185">Reference proteome</keyword>
<dbReference type="InterPro" id="IPR059120">
    <property type="entry name" value="Cullin-like_AB"/>
</dbReference>
<dbReference type="GO" id="GO:0031625">
    <property type="term" value="F:ubiquitin protein ligase binding"/>
    <property type="evidence" value="ECO:0007669"/>
    <property type="project" value="InterPro"/>
</dbReference>
<dbReference type="InterPro" id="IPR016158">
    <property type="entry name" value="Cullin_homology"/>
</dbReference>
<evidence type="ECO:0000256" key="3">
    <source>
        <dbReference type="RuleBase" id="RU003829"/>
    </source>
</evidence>
<gene>
    <name evidence="5" type="ORF">BMR1_03g02885</name>
</gene>
<dbReference type="Proteomes" id="UP000002899">
    <property type="component" value="Chromosome III"/>
</dbReference>
<name>A0A1R4ABX2_BABMR</name>
<dbReference type="Gene3D" id="3.30.230.130">
    <property type="entry name" value="Cullin, Chain C, Domain 2"/>
    <property type="match status" value="1"/>
</dbReference>
<dbReference type="Gene3D" id="1.20.1310.10">
    <property type="entry name" value="Cullin Repeats"/>
    <property type="match status" value="4"/>
</dbReference>
<dbReference type="InterPro" id="IPR045093">
    <property type="entry name" value="Cullin"/>
</dbReference>
<reference evidence="5 6" key="1">
    <citation type="journal article" date="2012" name="Nucleic Acids Res.">
        <title>Sequencing of the smallest Apicomplexan genome from the human pathogen Babesia microti.</title>
        <authorList>
            <person name="Cornillot E."/>
            <person name="Hadj-Kaddour K."/>
            <person name="Dassouli A."/>
            <person name="Noel B."/>
            <person name="Ranwez V."/>
            <person name="Vacherie B."/>
            <person name="Augagneur Y."/>
            <person name="Bres V."/>
            <person name="Duclos A."/>
            <person name="Randazzo S."/>
            <person name="Carcy B."/>
            <person name="Debierre-Grockiego F."/>
            <person name="Delbecq S."/>
            <person name="Moubri-Menage K."/>
            <person name="Shams-Eldin H."/>
            <person name="Usmani-Brown S."/>
            <person name="Bringaud F."/>
            <person name="Wincker P."/>
            <person name="Vivares C.P."/>
            <person name="Schwarz R.T."/>
            <person name="Schetters T.P."/>
            <person name="Krause P.J."/>
            <person name="Gorenflot A."/>
            <person name="Berry V."/>
            <person name="Barbe V."/>
            <person name="Ben Mamoun C."/>
        </authorList>
    </citation>
    <scope>NUCLEOTIDE SEQUENCE [LARGE SCALE GENOMIC DNA]</scope>
    <source>
        <strain evidence="5 6">RI</strain>
    </source>
</reference>
<dbReference type="InterPro" id="IPR016159">
    <property type="entry name" value="Cullin_repeat-like_dom_sf"/>
</dbReference>
<dbReference type="InterPro" id="IPR036317">
    <property type="entry name" value="Cullin_homology_sf"/>
</dbReference>
<dbReference type="EMBL" id="LN871598">
    <property type="protein sequence ID" value="SJK86513.1"/>
    <property type="molecule type" value="Genomic_DNA"/>
</dbReference>
<dbReference type="Pfam" id="PF26557">
    <property type="entry name" value="Cullin_AB"/>
    <property type="match status" value="1"/>
</dbReference>
<evidence type="ECO:0000256" key="1">
    <source>
        <dbReference type="ARBA" id="ARBA00006019"/>
    </source>
</evidence>
<dbReference type="InterPro" id="IPR036388">
    <property type="entry name" value="WH-like_DNA-bd_sf"/>
</dbReference>
<dbReference type="Gene3D" id="1.10.10.10">
    <property type="entry name" value="Winged helix-like DNA-binding domain superfamily/Winged helix DNA-binding domain"/>
    <property type="match status" value="1"/>
</dbReference>
<reference evidence="5 6" key="2">
    <citation type="journal article" date="2013" name="PLoS ONE">
        <title>Whole genome mapping and re-organization of the nuclear and mitochondrial genomes of Babesia microti isolates.</title>
        <authorList>
            <person name="Cornillot E."/>
            <person name="Dassouli A."/>
            <person name="Garg A."/>
            <person name="Pachikara N."/>
            <person name="Randazzo S."/>
            <person name="Depoix D."/>
            <person name="Carcy B."/>
            <person name="Delbecq S."/>
            <person name="Frutos R."/>
            <person name="Silva J.C."/>
            <person name="Sutton R."/>
            <person name="Krause P.J."/>
            <person name="Mamoun C.B."/>
        </authorList>
    </citation>
    <scope>NUCLEOTIDE SEQUENCE [LARGE SCALE GENOMIC DNA]</scope>
    <source>
        <strain evidence="5 6">RI</strain>
    </source>
</reference>
<dbReference type="GO" id="GO:0006511">
    <property type="term" value="P:ubiquitin-dependent protein catabolic process"/>
    <property type="evidence" value="ECO:0007669"/>
    <property type="project" value="InterPro"/>
</dbReference>
<dbReference type="PANTHER" id="PTHR11932">
    <property type="entry name" value="CULLIN"/>
    <property type="match status" value="1"/>
</dbReference>
<dbReference type="AlphaFoldDB" id="A0A1R4ABX2"/>
<evidence type="ECO:0000313" key="6">
    <source>
        <dbReference type="Proteomes" id="UP000002899"/>
    </source>
</evidence>
<evidence type="ECO:0000259" key="4">
    <source>
        <dbReference type="PROSITE" id="PS50069"/>
    </source>
</evidence>
<dbReference type="GeneID" id="24425219"/>
<dbReference type="RefSeq" id="XP_021338664.1">
    <property type="nucleotide sequence ID" value="XM_021482110.1"/>
</dbReference>
<feature type="domain" description="Cullin family profile" evidence="4">
    <location>
        <begin position="391"/>
        <end position="567"/>
    </location>
</feature>
<proteinExistence type="inferred from homology"/>
<dbReference type="Pfam" id="PF00888">
    <property type="entry name" value="Cullin"/>
    <property type="match status" value="1"/>
</dbReference>
<evidence type="ECO:0000313" key="5">
    <source>
        <dbReference type="EMBL" id="SJK86513.1"/>
    </source>
</evidence>
<dbReference type="InterPro" id="IPR001373">
    <property type="entry name" value="Cullin_N"/>
</dbReference>
<dbReference type="KEGG" id="bmic:BMR1_03g02885"/>
<dbReference type="SUPFAM" id="SSF75632">
    <property type="entry name" value="Cullin homology domain"/>
    <property type="match status" value="1"/>
</dbReference>
<protein>
    <submittedName>
        <fullName evidence="5">Cullin 1</fullName>
    </submittedName>
</protein>
<organism evidence="5 6">
    <name type="scientific">Babesia microti (strain RI)</name>
    <dbReference type="NCBI Taxonomy" id="1133968"/>
    <lineage>
        <taxon>Eukaryota</taxon>
        <taxon>Sar</taxon>
        <taxon>Alveolata</taxon>
        <taxon>Apicomplexa</taxon>
        <taxon>Aconoidasida</taxon>
        <taxon>Piroplasmida</taxon>
        <taxon>Babesiidae</taxon>
        <taxon>Babesia</taxon>
    </lineage>
</organism>
<reference evidence="5 6" key="3">
    <citation type="journal article" date="2016" name="Sci. Rep.">
        <title>Genome-wide diversity and gene expression profiling of Babesia microti isolates identify polymorphic genes that mediate host-pathogen interactions.</title>
        <authorList>
            <person name="Silva J.C."/>
            <person name="Cornillot E."/>
            <person name="McCracken C."/>
            <person name="Usmani-Brown S."/>
            <person name="Dwivedi A."/>
            <person name="Ifeonu O.O."/>
            <person name="Crabtree J."/>
            <person name="Gotia H.T."/>
            <person name="Virji A.Z."/>
            <person name="Reynes C."/>
            <person name="Colinge J."/>
            <person name="Kumar V."/>
            <person name="Lawres L."/>
            <person name="Pazzi J.E."/>
            <person name="Pablo J.V."/>
            <person name="Hung C."/>
            <person name="Brancato J."/>
            <person name="Kumari P."/>
            <person name="Orvis J."/>
            <person name="Tretina K."/>
            <person name="Chibucos M."/>
            <person name="Ott S."/>
            <person name="Sadzewicz L."/>
            <person name="Sengamalay N."/>
            <person name="Shetty A.C."/>
            <person name="Su Q."/>
            <person name="Tallon L."/>
            <person name="Fraser C.M."/>
            <person name="Frutos R."/>
            <person name="Molina D.M."/>
            <person name="Krause P.J."/>
            <person name="Ben Mamoun C."/>
        </authorList>
    </citation>
    <scope>NUCLEOTIDE SEQUENCE [LARGE SCALE GENOMIC DNA]</scope>
    <source>
        <strain evidence="5 6">RI</strain>
    </source>
</reference>
<dbReference type="OrthoDB" id="361048at2759"/>
<dbReference type="SMART" id="SM00182">
    <property type="entry name" value="CULLIN"/>
    <property type="match status" value="1"/>
</dbReference>
<dbReference type="VEuPathDB" id="PiroplasmaDB:BMR1_03g02885"/>
<evidence type="ECO:0000256" key="2">
    <source>
        <dbReference type="PROSITE-ProRule" id="PRU00330"/>
    </source>
</evidence>